<feature type="transmembrane region" description="Helical" evidence="1">
    <location>
        <begin position="230"/>
        <end position="250"/>
    </location>
</feature>
<feature type="transmembrane region" description="Helical" evidence="1">
    <location>
        <begin position="197"/>
        <end position="218"/>
    </location>
</feature>
<protein>
    <recommendedName>
        <fullName evidence="4">Multidrug resistance efflux transporter family protein</fullName>
    </recommendedName>
</protein>
<feature type="transmembrane region" description="Helical" evidence="1">
    <location>
        <begin position="127"/>
        <end position="146"/>
    </location>
</feature>
<feature type="transmembrane region" description="Helical" evidence="1">
    <location>
        <begin position="262"/>
        <end position="282"/>
    </location>
</feature>
<dbReference type="Proteomes" id="UP000191931">
    <property type="component" value="Unassembled WGS sequence"/>
</dbReference>
<evidence type="ECO:0000256" key="1">
    <source>
        <dbReference type="SAM" id="Phobius"/>
    </source>
</evidence>
<evidence type="ECO:0008006" key="4">
    <source>
        <dbReference type="Google" id="ProtNLM"/>
    </source>
</evidence>
<accession>A0A1W1HHC1</accession>
<dbReference type="InterPro" id="IPR032713">
    <property type="entry name" value="EmrE"/>
</dbReference>
<keyword evidence="1" id="KW-0472">Membrane</keyword>
<dbReference type="RefSeq" id="WP_080800975.1">
    <property type="nucleotide sequence ID" value="NZ_LT828541.1"/>
</dbReference>
<reference evidence="2 3" key="1">
    <citation type="submission" date="2017-03" db="EMBL/GenBank/DDBJ databases">
        <authorList>
            <person name="Afonso C.L."/>
            <person name="Miller P.J."/>
            <person name="Scott M.A."/>
            <person name="Spackman E."/>
            <person name="Goraichik I."/>
            <person name="Dimitrov K.M."/>
            <person name="Suarez D.L."/>
            <person name="Swayne D.E."/>
        </authorList>
    </citation>
    <scope>NUCLEOTIDE SEQUENCE [LARGE SCALE GENOMIC DNA]</scope>
    <source>
        <strain evidence="2">PRJEB14757</strain>
    </source>
</reference>
<dbReference type="Pfam" id="PF13536">
    <property type="entry name" value="EmrE"/>
    <property type="match status" value="1"/>
</dbReference>
<dbReference type="STRING" id="1246637.MTBBW1_440020"/>
<dbReference type="EMBL" id="FWEV01000286">
    <property type="protein sequence ID" value="SLM31815.1"/>
    <property type="molecule type" value="Genomic_DNA"/>
</dbReference>
<dbReference type="OrthoDB" id="3457556at2"/>
<organism evidence="2 3">
    <name type="scientific">Desulfamplus magnetovallimortis</name>
    <dbReference type="NCBI Taxonomy" id="1246637"/>
    <lineage>
        <taxon>Bacteria</taxon>
        <taxon>Pseudomonadati</taxon>
        <taxon>Thermodesulfobacteriota</taxon>
        <taxon>Desulfobacteria</taxon>
        <taxon>Desulfobacterales</taxon>
        <taxon>Desulfobacteraceae</taxon>
        <taxon>Desulfamplus</taxon>
    </lineage>
</organism>
<keyword evidence="1" id="KW-0812">Transmembrane</keyword>
<feature type="transmembrane region" description="Helical" evidence="1">
    <location>
        <begin position="73"/>
        <end position="94"/>
    </location>
</feature>
<feature type="transmembrane region" description="Helical" evidence="1">
    <location>
        <begin position="32"/>
        <end position="53"/>
    </location>
</feature>
<name>A0A1W1HHC1_9BACT</name>
<evidence type="ECO:0000313" key="2">
    <source>
        <dbReference type="EMBL" id="SLM31815.1"/>
    </source>
</evidence>
<feature type="transmembrane region" description="Helical" evidence="1">
    <location>
        <begin position="100"/>
        <end position="120"/>
    </location>
</feature>
<evidence type="ECO:0000313" key="3">
    <source>
        <dbReference type="Proteomes" id="UP000191931"/>
    </source>
</evidence>
<feature type="transmembrane region" description="Helical" evidence="1">
    <location>
        <begin position="158"/>
        <end position="176"/>
    </location>
</feature>
<dbReference type="AlphaFoldDB" id="A0A1W1HHC1"/>
<keyword evidence="3" id="KW-1185">Reference proteome</keyword>
<gene>
    <name evidence="2" type="ORF">MTBBW1_440020</name>
</gene>
<keyword evidence="1" id="KW-1133">Transmembrane helix</keyword>
<sequence>MFKLISLGILSGAFFSTTFVLNEAMSLEGGHWVWSASLRYLFMALFFTAIILFKSGLKELRDLFGLFRSHWKFWIIAGGIGFGGFYALICFSANFSPGWVIAATWQFTVVASLFIFMMFGHSFPKRIWFFSSLIFIGVVLVNLSHIEKFDLKILLSGGLPVLAAAFCYPFGNQLVWEATNGNHKKLPNINSPLLHSVFNKILLMTLGSFPLWIVLVLITRPPAPDLSQILNTSLVALFSGVFATGIFLFARNLASNSNELAGVDATQSSEVIFALLGGILFLGSEVPGIESLTGLMLILIGLTFFVKYQK</sequence>
<proteinExistence type="predicted"/>